<gene>
    <name evidence="1" type="ORF">PTTW11_02899</name>
</gene>
<organism evidence="1 2">
    <name type="scientific">Pyrenophora teres f. teres</name>
    <dbReference type="NCBI Taxonomy" id="97479"/>
    <lineage>
        <taxon>Eukaryota</taxon>
        <taxon>Fungi</taxon>
        <taxon>Dikarya</taxon>
        <taxon>Ascomycota</taxon>
        <taxon>Pezizomycotina</taxon>
        <taxon>Dothideomycetes</taxon>
        <taxon>Pleosporomycetidae</taxon>
        <taxon>Pleosporales</taxon>
        <taxon>Pleosporineae</taxon>
        <taxon>Pleosporaceae</taxon>
        <taxon>Pyrenophora</taxon>
    </lineage>
</organism>
<reference evidence="1" key="1">
    <citation type="submission" date="2021-02" db="EMBL/GenBank/DDBJ databases">
        <authorList>
            <person name="Syme A R."/>
            <person name="Syme A R."/>
            <person name="Moolhuijzen P."/>
        </authorList>
    </citation>
    <scope>NUCLEOTIDE SEQUENCE</scope>
    <source>
        <strain evidence="1">W1-1</strain>
    </source>
</reference>
<sequence>MHENIVLQSLVPISRSDKLLMDSSVEGPEMVYETRVLLLEVLDDPEQFAPVDVAKFGEMDEENLLLFADVANEKIMYLEGWRRDLTLELTWEGKELPTTGPLMASLRVLQRDDRVATVLSGLCKKSTFLTVPGDKLSAGQQKLMEVVKSWIRGALSSMMAFKRACVVPDSVYKGHGSVNRSPPMLSNPVKTLYA</sequence>
<dbReference type="EMBL" id="HG992978">
    <property type="protein sequence ID" value="CAE7016077.1"/>
    <property type="molecule type" value="Genomic_DNA"/>
</dbReference>
<evidence type="ECO:0000313" key="2">
    <source>
        <dbReference type="Proteomes" id="UP000472372"/>
    </source>
</evidence>
<protein>
    <submittedName>
        <fullName evidence="1">Uncharacterized protein</fullName>
    </submittedName>
</protein>
<accession>A0A6S6VTE6</accession>
<evidence type="ECO:0000313" key="1">
    <source>
        <dbReference type="EMBL" id="CAE7016077.1"/>
    </source>
</evidence>
<proteinExistence type="predicted"/>
<dbReference type="Proteomes" id="UP000472372">
    <property type="component" value="Chromosome 2"/>
</dbReference>
<name>A0A6S6VTE6_9PLEO</name>
<dbReference type="AlphaFoldDB" id="A0A6S6VTE6"/>